<organism evidence="5 6">
    <name type="scientific">Proteobacteria bacterium 228</name>
    <dbReference type="NCBI Taxonomy" id="2083153"/>
    <lineage>
        <taxon>Bacteria</taxon>
        <taxon>Pseudomonadati</taxon>
        <taxon>Pseudomonadota</taxon>
    </lineage>
</organism>
<gene>
    <name evidence="5" type="ORF">C4K68_26790</name>
</gene>
<dbReference type="SUPFAM" id="SSF52218">
    <property type="entry name" value="Flavoproteins"/>
    <property type="match status" value="1"/>
</dbReference>
<dbReference type="Proteomes" id="UP000238196">
    <property type="component" value="Unassembled WGS sequence"/>
</dbReference>
<dbReference type="InterPro" id="IPR029039">
    <property type="entry name" value="Flavoprotein-like_sf"/>
</dbReference>
<dbReference type="OrthoDB" id="9806505at2"/>
<proteinExistence type="predicted"/>
<name>A0A2S5KHH6_9PROT</name>
<sequence>MLGLAVALVAGLAIIAAVLVLFSVALIERGQARTLAGLLPPAVAPDTQARVAVVYFSRSGNTALAARYLARRFQAALFPLAVPADTQEHAYPLGMLGLANALRDACRLKKVSASLPENRPTTVDLSAFDTVWLGSPVWLYSPAPPIWHFVELNRFDDQHVVLFNTYNSHIAEESVARLEALVMARGARSFAHRKVLRGRMTRQLSPAHMLEVIEEDWFSTDTDGVTHGAR</sequence>
<keyword evidence="3" id="KW-0288">FMN</keyword>
<accession>A0A2S5KHH6</accession>
<dbReference type="InterPro" id="IPR008254">
    <property type="entry name" value="Flavodoxin/NO_synth"/>
</dbReference>
<dbReference type="GO" id="GO:0009055">
    <property type="term" value="F:electron transfer activity"/>
    <property type="evidence" value="ECO:0007669"/>
    <property type="project" value="InterPro"/>
</dbReference>
<dbReference type="EMBL" id="PRLP01000154">
    <property type="protein sequence ID" value="PPC74264.1"/>
    <property type="molecule type" value="Genomic_DNA"/>
</dbReference>
<evidence type="ECO:0000256" key="3">
    <source>
        <dbReference type="ARBA" id="ARBA00022643"/>
    </source>
</evidence>
<evidence type="ECO:0000259" key="4">
    <source>
        <dbReference type="Pfam" id="PF12682"/>
    </source>
</evidence>
<reference evidence="5 6" key="1">
    <citation type="submission" date="2018-02" db="EMBL/GenBank/DDBJ databases">
        <title>novel marine gammaproteobacteria from coastal saline agro ecosystem.</title>
        <authorList>
            <person name="Krishnan R."/>
            <person name="Ramesh Kumar N."/>
        </authorList>
    </citation>
    <scope>NUCLEOTIDE SEQUENCE [LARGE SCALE GENOMIC DNA]</scope>
    <source>
        <strain evidence="5 6">228</strain>
    </source>
</reference>
<protein>
    <recommendedName>
        <fullName evidence="4">Flavodoxin-like domain-containing protein</fullName>
    </recommendedName>
</protein>
<evidence type="ECO:0000313" key="5">
    <source>
        <dbReference type="EMBL" id="PPC74264.1"/>
    </source>
</evidence>
<evidence type="ECO:0000313" key="6">
    <source>
        <dbReference type="Proteomes" id="UP000238196"/>
    </source>
</evidence>
<dbReference type="AlphaFoldDB" id="A0A2S5KHH6"/>
<comment type="cofactor">
    <cofactor evidence="1">
        <name>FMN</name>
        <dbReference type="ChEBI" id="CHEBI:58210"/>
    </cofactor>
</comment>
<comment type="caution">
    <text evidence="5">The sequence shown here is derived from an EMBL/GenBank/DDBJ whole genome shotgun (WGS) entry which is preliminary data.</text>
</comment>
<evidence type="ECO:0000256" key="2">
    <source>
        <dbReference type="ARBA" id="ARBA00022630"/>
    </source>
</evidence>
<dbReference type="PROSITE" id="PS00201">
    <property type="entry name" value="FLAVODOXIN"/>
    <property type="match status" value="1"/>
</dbReference>
<dbReference type="Pfam" id="PF12682">
    <property type="entry name" value="Flavodoxin_4"/>
    <property type="match status" value="1"/>
</dbReference>
<dbReference type="Gene3D" id="3.40.50.360">
    <property type="match status" value="1"/>
</dbReference>
<evidence type="ECO:0000256" key="1">
    <source>
        <dbReference type="ARBA" id="ARBA00001917"/>
    </source>
</evidence>
<dbReference type="InterPro" id="IPR001226">
    <property type="entry name" value="Flavodoxin_CS"/>
</dbReference>
<dbReference type="GO" id="GO:0010181">
    <property type="term" value="F:FMN binding"/>
    <property type="evidence" value="ECO:0007669"/>
    <property type="project" value="InterPro"/>
</dbReference>
<keyword evidence="2" id="KW-0285">Flavoprotein</keyword>
<feature type="domain" description="Flavodoxin-like" evidence="4">
    <location>
        <begin position="51"/>
        <end position="203"/>
    </location>
</feature>